<dbReference type="GO" id="GO:0019290">
    <property type="term" value="P:siderophore biosynthetic process"/>
    <property type="evidence" value="ECO:0007669"/>
    <property type="project" value="InterPro"/>
</dbReference>
<reference evidence="3" key="1">
    <citation type="submission" date="2020-11" db="EMBL/GenBank/DDBJ databases">
        <authorList>
            <consortium name="DOE Joint Genome Institute"/>
            <person name="Ahrendt S."/>
            <person name="Riley R."/>
            <person name="Andreopoulos W."/>
            <person name="Labutti K."/>
            <person name="Pangilinan J."/>
            <person name="Ruiz-Duenas F.J."/>
            <person name="Barrasa J.M."/>
            <person name="Sanchez-Garcia M."/>
            <person name="Camarero S."/>
            <person name="Miyauchi S."/>
            <person name="Serrano A."/>
            <person name="Linde D."/>
            <person name="Babiker R."/>
            <person name="Drula E."/>
            <person name="Ayuso-Fernandez I."/>
            <person name="Pacheco R."/>
            <person name="Padilla G."/>
            <person name="Ferreira P."/>
            <person name="Barriuso J."/>
            <person name="Kellner H."/>
            <person name="Castanera R."/>
            <person name="Alfaro M."/>
            <person name="Ramirez L."/>
            <person name="Pisabarro A.G."/>
            <person name="Kuo A."/>
            <person name="Tritt A."/>
            <person name="Lipzen A."/>
            <person name="He G."/>
            <person name="Yan M."/>
            <person name="Ng V."/>
            <person name="Cullen D."/>
            <person name="Martin F."/>
            <person name="Rosso M.-N."/>
            <person name="Henrissat B."/>
            <person name="Hibbett D."/>
            <person name="Martinez A.T."/>
            <person name="Grigoriev I.V."/>
        </authorList>
    </citation>
    <scope>NUCLEOTIDE SEQUENCE</scope>
    <source>
        <strain evidence="3">CBS 247.69</strain>
    </source>
</reference>
<evidence type="ECO:0000313" key="4">
    <source>
        <dbReference type="Proteomes" id="UP000807353"/>
    </source>
</evidence>
<feature type="domain" description="Aerobactin siderophore biosynthesis IucA/IucC N-terminal" evidence="1">
    <location>
        <begin position="200"/>
        <end position="412"/>
    </location>
</feature>
<evidence type="ECO:0000259" key="2">
    <source>
        <dbReference type="Pfam" id="PF06276"/>
    </source>
</evidence>
<dbReference type="InterPro" id="IPR007310">
    <property type="entry name" value="Aerobactin_biosyn_IucA/IucC_N"/>
</dbReference>
<dbReference type="AlphaFoldDB" id="A0A9P5YGD7"/>
<dbReference type="PANTHER" id="PTHR34384:SF5">
    <property type="entry name" value="L-2,3-DIAMINOPROPANOATE--CITRATE LIGASE"/>
    <property type="match status" value="1"/>
</dbReference>
<proteinExistence type="predicted"/>
<evidence type="ECO:0000313" key="3">
    <source>
        <dbReference type="EMBL" id="KAF9468165.1"/>
    </source>
</evidence>
<dbReference type="EMBL" id="MU150234">
    <property type="protein sequence ID" value="KAF9468165.1"/>
    <property type="molecule type" value="Genomic_DNA"/>
</dbReference>
<sequence>MSSGSGLPPPQHAAFAVISRLLSCLVTEQILRGLYITIPDFPEVSGVLVVLSTHLISEKPIIDRALRPNDVFALVPLRHPPVLSDTGGSKHGYPVGLVDPLDMFPEIYELSETPSDDSGQTKLQKAILACLIPPPWELGGFNVLRKASDPVHLWRKFVDGVVIQDTLREAIEKELQSSYDWQLLSFQSPPHCPTLTSPAIEWEQSLVAGHPTHPMHRARMLPSSVLDYDWYHPRIRFVRVPRTSLDLLGPFESHMHILAEKAAEKSGLQLPDDPSFVFMPVHELQIPNIASKFHDAEILHPDISLQALAQSSIRTVIIPELPGLSLKLAVGVKISSSLRTISHFTADFGPRFSTDVVPRLTYDPTILSVECEPASAVYHSENPELAKHFTAVLREEFEPPEGQSLIVCASLLEMDHAGVPSGVSAVEHAFGLVTEEKRATFLDRYIELACEALLPPLIYNGVSFEAHAQNVLLRVDSTTGEPLGFVVRDLGGLRIHPATLCDTTGVNFEFLPEHCVITETLEETYPKFYHTFVHNHIQRLIRVLGFHHNGRGWEMLRRHMEAIIPAEHGLRKAWFSAESKTVPSKCLMRMRMRDSYREMVFNQFPNMIQYRPEGKLGVVAH</sequence>
<keyword evidence="4" id="KW-1185">Reference proteome</keyword>
<dbReference type="GO" id="GO:0016881">
    <property type="term" value="F:acid-amino acid ligase activity"/>
    <property type="evidence" value="ECO:0007669"/>
    <property type="project" value="UniProtKB-ARBA"/>
</dbReference>
<gene>
    <name evidence="3" type="ORF">BDZ94DRAFT_1304883</name>
</gene>
<accession>A0A9P5YGD7</accession>
<evidence type="ECO:0000259" key="1">
    <source>
        <dbReference type="Pfam" id="PF04183"/>
    </source>
</evidence>
<protein>
    <submittedName>
        <fullName evidence="3">IucC family-domain-containing protein</fullName>
    </submittedName>
</protein>
<dbReference type="InterPro" id="IPR037455">
    <property type="entry name" value="LucA/IucC-like"/>
</dbReference>
<comment type="caution">
    <text evidence="3">The sequence shown here is derived from an EMBL/GenBank/DDBJ whole genome shotgun (WGS) entry which is preliminary data.</text>
</comment>
<dbReference type="Gene3D" id="1.10.510.40">
    <property type="match status" value="1"/>
</dbReference>
<dbReference type="Pfam" id="PF04183">
    <property type="entry name" value="IucA_IucC"/>
    <property type="match status" value="1"/>
</dbReference>
<dbReference type="Proteomes" id="UP000807353">
    <property type="component" value="Unassembled WGS sequence"/>
</dbReference>
<name>A0A9P5YGD7_9AGAR</name>
<dbReference type="OrthoDB" id="2117718at2759"/>
<dbReference type="InterPro" id="IPR022770">
    <property type="entry name" value="IucA/IucC-like_C"/>
</dbReference>
<feature type="domain" description="Aerobactin siderophore biosynthesis IucA/IucC-like C-terminal" evidence="2">
    <location>
        <begin position="440"/>
        <end position="594"/>
    </location>
</feature>
<dbReference type="Pfam" id="PF06276">
    <property type="entry name" value="FhuF"/>
    <property type="match status" value="1"/>
</dbReference>
<organism evidence="3 4">
    <name type="scientific">Collybia nuda</name>
    <dbReference type="NCBI Taxonomy" id="64659"/>
    <lineage>
        <taxon>Eukaryota</taxon>
        <taxon>Fungi</taxon>
        <taxon>Dikarya</taxon>
        <taxon>Basidiomycota</taxon>
        <taxon>Agaricomycotina</taxon>
        <taxon>Agaricomycetes</taxon>
        <taxon>Agaricomycetidae</taxon>
        <taxon>Agaricales</taxon>
        <taxon>Tricholomatineae</taxon>
        <taxon>Clitocybaceae</taxon>
        <taxon>Collybia</taxon>
    </lineage>
</organism>
<dbReference type="PANTHER" id="PTHR34384">
    <property type="entry name" value="L-2,3-DIAMINOPROPANOATE--CITRATE LIGASE"/>
    <property type="match status" value="1"/>
</dbReference>